<sequence length="215" mass="24450">RLRIAERIASGTCLSKECILAASRMLDKMDPTVEPCDNFYQFACGNYLSRNTVPDDHYLKSTIQTMQDDMYVTLKKLVEQPVTPNDTEAILKVKRLYTSCMNTISLYPVTGSIEDGSVKVLLELLTDYGIGEWPILNHKWNKSKVDLEWRLAMLHVHQGIIFLVLAFQPCPYLSPNHPEYTITCRIEVDNAIVDTVTEEIRIVSVGPAGMRLRLQ</sequence>
<evidence type="ECO:0000313" key="3">
    <source>
        <dbReference type="EMBL" id="GBM83842.1"/>
    </source>
</evidence>
<dbReference type="InterPro" id="IPR008753">
    <property type="entry name" value="Peptidase_M13_N"/>
</dbReference>
<evidence type="ECO:0000313" key="4">
    <source>
        <dbReference type="Proteomes" id="UP000499080"/>
    </source>
</evidence>
<feature type="domain" description="Peptidase M13 N-terminal" evidence="2">
    <location>
        <begin position="35"/>
        <end position="162"/>
    </location>
</feature>
<dbReference type="OrthoDB" id="6425587at2759"/>
<dbReference type="InterPro" id="IPR024079">
    <property type="entry name" value="MetalloPept_cat_dom_sf"/>
</dbReference>
<dbReference type="AlphaFoldDB" id="A0A4Y2J3T0"/>
<dbReference type="Gene3D" id="3.40.390.10">
    <property type="entry name" value="Collagenase (Catalytic Domain)"/>
    <property type="match status" value="1"/>
</dbReference>
<dbReference type="PANTHER" id="PTHR11733">
    <property type="entry name" value="ZINC METALLOPROTEASE FAMILY M13 NEPRILYSIN-RELATED"/>
    <property type="match status" value="1"/>
</dbReference>
<dbReference type="InterPro" id="IPR000718">
    <property type="entry name" value="Peptidase_M13"/>
</dbReference>
<dbReference type="SUPFAM" id="SSF55486">
    <property type="entry name" value="Metalloproteases ('zincins'), catalytic domain"/>
    <property type="match status" value="1"/>
</dbReference>
<proteinExistence type="inferred from homology"/>
<name>A0A4Y2J3T0_ARAVE</name>
<gene>
    <name evidence="3" type="primary">MMEL1_3</name>
    <name evidence="3" type="ORF">AVEN_78923_2</name>
</gene>
<dbReference type="GO" id="GO:0005886">
    <property type="term" value="C:plasma membrane"/>
    <property type="evidence" value="ECO:0007669"/>
    <property type="project" value="TreeGrafter"/>
</dbReference>
<dbReference type="Proteomes" id="UP000499080">
    <property type="component" value="Unassembled WGS sequence"/>
</dbReference>
<reference evidence="3 4" key="1">
    <citation type="journal article" date="2019" name="Sci. Rep.">
        <title>Orb-weaving spider Araneus ventricosus genome elucidates the spidroin gene catalogue.</title>
        <authorList>
            <person name="Kono N."/>
            <person name="Nakamura H."/>
            <person name="Ohtoshi R."/>
            <person name="Moran D.A.P."/>
            <person name="Shinohara A."/>
            <person name="Yoshida Y."/>
            <person name="Fujiwara M."/>
            <person name="Mori M."/>
            <person name="Tomita M."/>
            <person name="Arakawa K."/>
        </authorList>
    </citation>
    <scope>NUCLEOTIDE SEQUENCE [LARGE SCALE GENOMIC DNA]</scope>
</reference>
<dbReference type="EMBL" id="BGPR01003111">
    <property type="protein sequence ID" value="GBM83842.1"/>
    <property type="molecule type" value="Genomic_DNA"/>
</dbReference>
<comment type="caution">
    <text evidence="3">The sequence shown here is derived from an EMBL/GenBank/DDBJ whole genome shotgun (WGS) entry which is preliminary data.</text>
</comment>
<evidence type="ECO:0000259" key="2">
    <source>
        <dbReference type="Pfam" id="PF05649"/>
    </source>
</evidence>
<organism evidence="3 4">
    <name type="scientific">Araneus ventricosus</name>
    <name type="common">Orbweaver spider</name>
    <name type="synonym">Epeira ventricosa</name>
    <dbReference type="NCBI Taxonomy" id="182803"/>
    <lineage>
        <taxon>Eukaryota</taxon>
        <taxon>Metazoa</taxon>
        <taxon>Ecdysozoa</taxon>
        <taxon>Arthropoda</taxon>
        <taxon>Chelicerata</taxon>
        <taxon>Arachnida</taxon>
        <taxon>Araneae</taxon>
        <taxon>Araneomorphae</taxon>
        <taxon>Entelegynae</taxon>
        <taxon>Araneoidea</taxon>
        <taxon>Araneidae</taxon>
        <taxon>Araneus</taxon>
    </lineage>
</organism>
<dbReference type="PANTHER" id="PTHR11733:SF167">
    <property type="entry name" value="FI17812P1-RELATED"/>
    <property type="match status" value="1"/>
</dbReference>
<protein>
    <submittedName>
        <fullName evidence="3">Membrane metallo-endopeptidase-like 1</fullName>
    </submittedName>
</protein>
<dbReference type="GO" id="GO:0016485">
    <property type="term" value="P:protein processing"/>
    <property type="evidence" value="ECO:0007669"/>
    <property type="project" value="TreeGrafter"/>
</dbReference>
<dbReference type="Pfam" id="PF05649">
    <property type="entry name" value="Peptidase_M13_N"/>
    <property type="match status" value="1"/>
</dbReference>
<evidence type="ECO:0000256" key="1">
    <source>
        <dbReference type="ARBA" id="ARBA00007357"/>
    </source>
</evidence>
<dbReference type="PROSITE" id="PS51885">
    <property type="entry name" value="NEPRILYSIN"/>
    <property type="match status" value="1"/>
</dbReference>
<dbReference type="GO" id="GO:0004222">
    <property type="term" value="F:metalloendopeptidase activity"/>
    <property type="evidence" value="ECO:0007669"/>
    <property type="project" value="InterPro"/>
</dbReference>
<comment type="similarity">
    <text evidence="1">Belongs to the peptidase M13 family.</text>
</comment>
<keyword evidence="4" id="KW-1185">Reference proteome</keyword>
<feature type="non-terminal residue" evidence="3">
    <location>
        <position position="1"/>
    </location>
</feature>
<accession>A0A4Y2J3T0</accession>